<dbReference type="AlphaFoldDB" id="A0A4Q7W2T6"/>
<reference evidence="2 3" key="1">
    <citation type="journal article" date="2015" name="Stand. Genomic Sci.">
        <title>Genomic Encyclopedia of Bacterial and Archaeal Type Strains, Phase III: the genomes of soil and plant-associated and newly described type strains.</title>
        <authorList>
            <person name="Whitman W.B."/>
            <person name="Woyke T."/>
            <person name="Klenk H.P."/>
            <person name="Zhou Y."/>
            <person name="Lilburn T.G."/>
            <person name="Beck B.J."/>
            <person name="De Vos P."/>
            <person name="Vandamme P."/>
            <person name="Eisen J.A."/>
            <person name="Garrity G."/>
            <person name="Hugenholtz P."/>
            <person name="Kyrpides N.C."/>
        </authorList>
    </citation>
    <scope>NUCLEOTIDE SEQUENCE [LARGE SCALE GENOMIC DNA]</scope>
    <source>
        <strain evidence="2 3">VKM Ac-2540</strain>
    </source>
</reference>
<comment type="caution">
    <text evidence="2">The sequence shown here is derived from an EMBL/GenBank/DDBJ whole genome shotgun (WGS) entry which is preliminary data.</text>
</comment>
<evidence type="ECO:0000313" key="2">
    <source>
        <dbReference type="EMBL" id="RZU03521.1"/>
    </source>
</evidence>
<sequence length="46" mass="4587">MCAVFQGDTGGGDGSTWATFINDTSLTSERGGERADISGTGTTNGS</sequence>
<protein>
    <submittedName>
        <fullName evidence="2">Uncharacterized protein</fullName>
    </submittedName>
</protein>
<gene>
    <name evidence="2" type="ORF">EV645_7553</name>
</gene>
<accession>A0A4Q7W2T6</accession>
<organism evidence="2 3">
    <name type="scientific">Kribbella rubisoli</name>
    <dbReference type="NCBI Taxonomy" id="3075929"/>
    <lineage>
        <taxon>Bacteria</taxon>
        <taxon>Bacillati</taxon>
        <taxon>Actinomycetota</taxon>
        <taxon>Actinomycetes</taxon>
        <taxon>Propionibacteriales</taxon>
        <taxon>Kribbellaceae</taxon>
        <taxon>Kribbella</taxon>
    </lineage>
</organism>
<dbReference type="EMBL" id="SHKR01000017">
    <property type="protein sequence ID" value="RZU03521.1"/>
    <property type="molecule type" value="Genomic_DNA"/>
</dbReference>
<dbReference type="Proteomes" id="UP000292027">
    <property type="component" value="Unassembled WGS sequence"/>
</dbReference>
<proteinExistence type="predicted"/>
<name>A0A4Q7W2T6_9ACTN</name>
<keyword evidence="3" id="KW-1185">Reference proteome</keyword>
<evidence type="ECO:0000256" key="1">
    <source>
        <dbReference type="SAM" id="MobiDB-lite"/>
    </source>
</evidence>
<evidence type="ECO:0000313" key="3">
    <source>
        <dbReference type="Proteomes" id="UP000292027"/>
    </source>
</evidence>
<feature type="region of interest" description="Disordered" evidence="1">
    <location>
        <begin position="23"/>
        <end position="46"/>
    </location>
</feature>